<dbReference type="PANTHER" id="PTHR12959:SF11">
    <property type="entry name" value="GPI TRANSAMIDASE COMPONENT PIG-T"/>
    <property type="match status" value="1"/>
</dbReference>
<name>A0AAD7DCT6_MYCRO</name>
<reference evidence="1" key="1">
    <citation type="submission" date="2023-03" db="EMBL/GenBank/DDBJ databases">
        <title>Massive genome expansion in bonnet fungi (Mycena s.s.) driven by repeated elements and novel gene families across ecological guilds.</title>
        <authorList>
            <consortium name="Lawrence Berkeley National Laboratory"/>
            <person name="Harder C.B."/>
            <person name="Miyauchi S."/>
            <person name="Viragh M."/>
            <person name="Kuo A."/>
            <person name="Thoen E."/>
            <person name="Andreopoulos B."/>
            <person name="Lu D."/>
            <person name="Skrede I."/>
            <person name="Drula E."/>
            <person name="Henrissat B."/>
            <person name="Morin E."/>
            <person name="Kohler A."/>
            <person name="Barry K."/>
            <person name="LaButti K."/>
            <person name="Morin E."/>
            <person name="Salamov A."/>
            <person name="Lipzen A."/>
            <person name="Mereny Z."/>
            <person name="Hegedus B."/>
            <person name="Baldrian P."/>
            <person name="Stursova M."/>
            <person name="Weitz H."/>
            <person name="Taylor A."/>
            <person name="Grigoriev I.V."/>
            <person name="Nagy L.G."/>
            <person name="Martin F."/>
            <person name="Kauserud H."/>
        </authorList>
    </citation>
    <scope>NUCLEOTIDE SEQUENCE</scope>
    <source>
        <strain evidence="1">CBHHK067</strain>
    </source>
</reference>
<accession>A0AAD7DCT6</accession>
<dbReference type="GO" id="GO:0042765">
    <property type="term" value="C:GPI-anchor transamidase complex"/>
    <property type="evidence" value="ECO:0007669"/>
    <property type="project" value="InterPro"/>
</dbReference>
<protein>
    <submittedName>
        <fullName evidence="1">GPI transamidase component PIG-T</fullName>
    </submittedName>
</protein>
<comment type="caution">
    <text evidence="1">The sequence shown here is derived from an EMBL/GenBank/DDBJ whole genome shotgun (WGS) entry which is preliminary data.</text>
</comment>
<dbReference type="InterPro" id="IPR007245">
    <property type="entry name" value="PIG-T"/>
</dbReference>
<dbReference type="EMBL" id="JARKIE010000097">
    <property type="protein sequence ID" value="KAJ7686274.1"/>
    <property type="molecule type" value="Genomic_DNA"/>
</dbReference>
<keyword evidence="2" id="KW-1185">Reference proteome</keyword>
<proteinExistence type="predicted"/>
<evidence type="ECO:0000313" key="1">
    <source>
        <dbReference type="EMBL" id="KAJ7686274.1"/>
    </source>
</evidence>
<dbReference type="AlphaFoldDB" id="A0AAD7DCT6"/>
<dbReference type="PANTHER" id="PTHR12959">
    <property type="entry name" value="GPI TRANSAMIDASE COMPONENT PIG-T-RELATED"/>
    <property type="match status" value="1"/>
</dbReference>
<sequence>MFPLALGQIIREYAVTEMHLTLNAGTGVTNAGLSCASLGTLGEQRTTSPVFAFPRAVAIPSTDLHVTMRHMTLPSEHVCTENLTPFLKLLPCKASSGISSSLNPYKLFDADWHGMGLHVLRNSNQELVLRLTFQTVSDPVRFSSSQLQRSFPSLFGRTIEAACPLSSRSASNSIIAKRILRGSGQALGTVSVVIVNNGAHEVEALYLETMPWIVQIYLHTLCASVEGRPRDDLVHNILYIPSITHSRAATLQAVLTLPVRSMIHLTFDVKKAFLRYGEHPPDAQRGWDLPPAVLIPLRNDAIPPPDSRLGNRIYMCTLLVDLATPDFSMPYNVIMISGVVIA</sequence>
<evidence type="ECO:0000313" key="2">
    <source>
        <dbReference type="Proteomes" id="UP001221757"/>
    </source>
</evidence>
<dbReference type="Proteomes" id="UP001221757">
    <property type="component" value="Unassembled WGS sequence"/>
</dbReference>
<dbReference type="Pfam" id="PF04113">
    <property type="entry name" value="Gpi16"/>
    <property type="match status" value="2"/>
</dbReference>
<organism evidence="1 2">
    <name type="scientific">Mycena rosella</name>
    <name type="common">Pink bonnet</name>
    <name type="synonym">Agaricus rosellus</name>
    <dbReference type="NCBI Taxonomy" id="1033263"/>
    <lineage>
        <taxon>Eukaryota</taxon>
        <taxon>Fungi</taxon>
        <taxon>Dikarya</taxon>
        <taxon>Basidiomycota</taxon>
        <taxon>Agaricomycotina</taxon>
        <taxon>Agaricomycetes</taxon>
        <taxon>Agaricomycetidae</taxon>
        <taxon>Agaricales</taxon>
        <taxon>Marasmiineae</taxon>
        <taxon>Mycenaceae</taxon>
        <taxon>Mycena</taxon>
    </lineage>
</organism>
<gene>
    <name evidence="1" type="ORF">B0H17DRAFT_1160665</name>
</gene>
<dbReference type="GO" id="GO:0016255">
    <property type="term" value="P:attachment of GPI anchor to protein"/>
    <property type="evidence" value="ECO:0007669"/>
    <property type="project" value="InterPro"/>
</dbReference>